<proteinExistence type="predicted"/>
<organism evidence="1 2">
    <name type="scientific">Lyophyllum shimeji</name>
    <name type="common">Hon-shimeji</name>
    <name type="synonym">Tricholoma shimeji</name>
    <dbReference type="NCBI Taxonomy" id="47721"/>
    <lineage>
        <taxon>Eukaryota</taxon>
        <taxon>Fungi</taxon>
        <taxon>Dikarya</taxon>
        <taxon>Basidiomycota</taxon>
        <taxon>Agaricomycotina</taxon>
        <taxon>Agaricomycetes</taxon>
        <taxon>Agaricomycetidae</taxon>
        <taxon>Agaricales</taxon>
        <taxon>Tricholomatineae</taxon>
        <taxon>Lyophyllaceae</taxon>
        <taxon>Lyophyllum</taxon>
    </lineage>
</organism>
<dbReference type="Gene3D" id="3.80.10.10">
    <property type="entry name" value="Ribonuclease Inhibitor"/>
    <property type="match status" value="2"/>
</dbReference>
<gene>
    <name evidence="1" type="ORF">LshimejAT787_1205150</name>
</gene>
<evidence type="ECO:0000313" key="2">
    <source>
        <dbReference type="Proteomes" id="UP001063166"/>
    </source>
</evidence>
<dbReference type="EMBL" id="BRPK01000012">
    <property type="protein sequence ID" value="GLB43066.1"/>
    <property type="molecule type" value="Genomic_DNA"/>
</dbReference>
<accession>A0A9P3PXN3</accession>
<dbReference type="InterPro" id="IPR032675">
    <property type="entry name" value="LRR_dom_sf"/>
</dbReference>
<sequence>MHRCLKVAEILFLIFERLYDQPATLGALAETCTGFSETALNLLWRALSSLVPLIKVMPEDLWAVEPETSPRCMGLKVLIFTRQLEERDWERFRFYAGRIHRFGYYRPGIPFENGIHIHENVLTALTSYTPVCSLLPNLRALQAVLEGPHILKSPSFFPAILCPRLTEIKIRAMSLSKEMYTFLSSVACLCPNLRSLDIHTSEEDIVTSEFISAMEHLVCSLPDIRRLSVEFPEEALCTTSAMIDHLGSLPNLSICFISQVPPDKTMSELQSLFTTEGGRFPALSKFAYTAPTLALARAVIESLQCPLQQLAVDISASEEPIPALASFTSSFRYHRCSSSLTSFCLTGYSELDSVDSASMCAAFSSLFSLRALEHIYIGFFWVSHLDDTWYANAATAWPHLRALDFSYNDPPKVTLSGLIPLIRNCRRLDTLTLSIVAKPFDPEILQVGDRNLAITHLSLQDSEIESPVDVYRCLLQLASSLGLACELSSFVARRDYTSLYHLLCKLSHLSVTPL</sequence>
<reference evidence="1" key="1">
    <citation type="submission" date="2022-07" db="EMBL/GenBank/DDBJ databases">
        <title>The genome of Lyophyllum shimeji provides insight into the initial evolution of ectomycorrhizal fungal genome.</title>
        <authorList>
            <person name="Kobayashi Y."/>
            <person name="Shibata T."/>
            <person name="Hirakawa H."/>
            <person name="Shigenobu S."/>
            <person name="Nishiyama T."/>
            <person name="Yamada A."/>
            <person name="Hasebe M."/>
            <person name="Kawaguchi M."/>
        </authorList>
    </citation>
    <scope>NUCLEOTIDE SEQUENCE</scope>
    <source>
        <strain evidence="1">AT787</strain>
    </source>
</reference>
<protein>
    <recommendedName>
        <fullName evidence="3">F-box domain-containing protein</fullName>
    </recommendedName>
</protein>
<comment type="caution">
    <text evidence="1">The sequence shown here is derived from an EMBL/GenBank/DDBJ whole genome shotgun (WGS) entry which is preliminary data.</text>
</comment>
<dbReference type="SUPFAM" id="SSF52047">
    <property type="entry name" value="RNI-like"/>
    <property type="match status" value="1"/>
</dbReference>
<evidence type="ECO:0000313" key="1">
    <source>
        <dbReference type="EMBL" id="GLB43066.1"/>
    </source>
</evidence>
<dbReference type="AlphaFoldDB" id="A0A9P3PXN3"/>
<evidence type="ECO:0008006" key="3">
    <source>
        <dbReference type="Google" id="ProtNLM"/>
    </source>
</evidence>
<name>A0A9P3PXN3_LYOSH</name>
<dbReference type="Proteomes" id="UP001063166">
    <property type="component" value="Unassembled WGS sequence"/>
</dbReference>
<dbReference type="OrthoDB" id="3255541at2759"/>
<keyword evidence="2" id="KW-1185">Reference proteome</keyword>